<evidence type="ECO:0000256" key="2">
    <source>
        <dbReference type="ARBA" id="ARBA00023315"/>
    </source>
</evidence>
<evidence type="ECO:0000313" key="3">
    <source>
        <dbReference type="EMBL" id="KAL1555578.1"/>
    </source>
</evidence>
<gene>
    <name evidence="3" type="primary">5MAT1</name>
    <name evidence="3" type="ORF">AAHA92_11295</name>
</gene>
<accession>A0ABD1HJU9</accession>
<keyword evidence="1" id="KW-0808">Transferase</keyword>
<evidence type="ECO:0000256" key="1">
    <source>
        <dbReference type="ARBA" id="ARBA00022679"/>
    </source>
</evidence>
<proteinExistence type="predicted"/>
<dbReference type="PANTHER" id="PTHR31625">
    <property type="match status" value="1"/>
</dbReference>
<dbReference type="Pfam" id="PF02458">
    <property type="entry name" value="Transferase"/>
    <property type="match status" value="1"/>
</dbReference>
<organism evidence="3 4">
    <name type="scientific">Salvia divinorum</name>
    <name type="common">Maria pastora</name>
    <name type="synonym">Diviner's sage</name>
    <dbReference type="NCBI Taxonomy" id="28513"/>
    <lineage>
        <taxon>Eukaryota</taxon>
        <taxon>Viridiplantae</taxon>
        <taxon>Streptophyta</taxon>
        <taxon>Embryophyta</taxon>
        <taxon>Tracheophyta</taxon>
        <taxon>Spermatophyta</taxon>
        <taxon>Magnoliopsida</taxon>
        <taxon>eudicotyledons</taxon>
        <taxon>Gunneridae</taxon>
        <taxon>Pentapetalae</taxon>
        <taxon>asterids</taxon>
        <taxon>lamiids</taxon>
        <taxon>Lamiales</taxon>
        <taxon>Lamiaceae</taxon>
        <taxon>Nepetoideae</taxon>
        <taxon>Mentheae</taxon>
        <taxon>Salviinae</taxon>
        <taxon>Salvia</taxon>
        <taxon>Salvia subgen. Calosphace</taxon>
    </lineage>
</organism>
<dbReference type="AlphaFoldDB" id="A0ABD1HJU9"/>
<sequence length="447" mass="49033">MTTTLLETCHIPPPPAAANDLSIPLSFFDIKWLHYHPVRRLLFYSHPCSKPQFLDTIAPRLKQSLTLTLKHYLPVAGNLLYPSGTDAMPQLRYAAGDSVPVTIAESAADFESLTGNHARDADQFYALLPPIPPIEEESDWKLINIFAVQITLFPGEGICIGFSNHHCLGDARSIVGFISAWGEINGSGGYEGFLSNHTDSLSLPIFDRSFINDPNRIDAIFWKVMRNIPLKTPSFPLPTNRVRSTFLLRRSDIEKLKTSTRAPSSSFVAATAYVWSCMVKSGDKSDENAPELFIIPTDGRGRTDPPVPANYFGNCIVSSVARVERGKLAAEDGFAAAAEAIGGEIESKLNNRDEILKGAENWMSDIWKCFGMSVLGVSGSPKFDLLKADFGWGKARKLEVLSIDGENHSMSLCSSRDFSGGLEVGLSLPRDRMAAFAEVFADELAKI</sequence>
<keyword evidence="2" id="KW-0012">Acyltransferase</keyword>
<dbReference type="Proteomes" id="UP001567538">
    <property type="component" value="Unassembled WGS sequence"/>
</dbReference>
<dbReference type="GO" id="GO:0016747">
    <property type="term" value="F:acyltransferase activity, transferring groups other than amino-acyl groups"/>
    <property type="evidence" value="ECO:0007669"/>
    <property type="project" value="UniProtKB-ARBA"/>
</dbReference>
<dbReference type="InterPro" id="IPR023213">
    <property type="entry name" value="CAT-like_dom_sf"/>
</dbReference>
<keyword evidence="4" id="KW-1185">Reference proteome</keyword>
<dbReference type="InterPro" id="IPR051504">
    <property type="entry name" value="Plant_metabolite_acyltrans"/>
</dbReference>
<protein>
    <submittedName>
        <fullName evidence="3">Malonyl-coenzyme:anthocyanin 5-O-glucoside-6'''-O-malonyltransferase</fullName>
    </submittedName>
</protein>
<evidence type="ECO:0000313" key="4">
    <source>
        <dbReference type="Proteomes" id="UP001567538"/>
    </source>
</evidence>
<name>A0ABD1HJU9_SALDI</name>
<dbReference type="Gene3D" id="3.30.559.10">
    <property type="entry name" value="Chloramphenicol acetyltransferase-like domain"/>
    <property type="match status" value="2"/>
</dbReference>
<comment type="caution">
    <text evidence="3">The sequence shown here is derived from an EMBL/GenBank/DDBJ whole genome shotgun (WGS) entry which is preliminary data.</text>
</comment>
<dbReference type="EMBL" id="JBEAFC010000005">
    <property type="protein sequence ID" value="KAL1555578.1"/>
    <property type="molecule type" value="Genomic_DNA"/>
</dbReference>
<reference evidence="3 4" key="1">
    <citation type="submission" date="2024-06" db="EMBL/GenBank/DDBJ databases">
        <title>A chromosome level genome sequence of Diviner's sage (Salvia divinorum).</title>
        <authorList>
            <person name="Ford S.A."/>
            <person name="Ro D.-K."/>
            <person name="Ness R.W."/>
            <person name="Phillips M.A."/>
        </authorList>
    </citation>
    <scope>NUCLEOTIDE SEQUENCE [LARGE SCALE GENOMIC DNA]</scope>
    <source>
        <strain evidence="3">SAF-2024a</strain>
        <tissue evidence="3">Leaf</tissue>
    </source>
</reference>